<organism evidence="1">
    <name type="scientific">Rhizophora mucronata</name>
    <name type="common">Asiatic mangrove</name>
    <dbReference type="NCBI Taxonomy" id="61149"/>
    <lineage>
        <taxon>Eukaryota</taxon>
        <taxon>Viridiplantae</taxon>
        <taxon>Streptophyta</taxon>
        <taxon>Embryophyta</taxon>
        <taxon>Tracheophyta</taxon>
        <taxon>Spermatophyta</taxon>
        <taxon>Magnoliopsida</taxon>
        <taxon>eudicotyledons</taxon>
        <taxon>Gunneridae</taxon>
        <taxon>Pentapetalae</taxon>
        <taxon>rosids</taxon>
        <taxon>fabids</taxon>
        <taxon>Malpighiales</taxon>
        <taxon>Rhizophoraceae</taxon>
        <taxon>Rhizophora</taxon>
    </lineage>
</organism>
<accession>A0A2P2JEM5</accession>
<reference evidence="1" key="1">
    <citation type="submission" date="2018-02" db="EMBL/GenBank/DDBJ databases">
        <title>Rhizophora mucronata_Transcriptome.</title>
        <authorList>
            <person name="Meera S.P."/>
            <person name="Sreeshan A."/>
            <person name="Augustine A."/>
        </authorList>
    </citation>
    <scope>NUCLEOTIDE SEQUENCE</scope>
    <source>
        <tissue evidence="1">Leaf</tissue>
    </source>
</reference>
<dbReference type="AlphaFoldDB" id="A0A2P2JEM5"/>
<evidence type="ECO:0000313" key="1">
    <source>
        <dbReference type="EMBL" id="MBW91941.1"/>
    </source>
</evidence>
<dbReference type="EMBL" id="GGEC01011458">
    <property type="protein sequence ID" value="MBW91941.1"/>
    <property type="molecule type" value="Transcribed_RNA"/>
</dbReference>
<proteinExistence type="predicted"/>
<sequence length="51" mass="5695">MSHTAGQVIRCKGKIVLMVPTFHFLFCFTKFRSWTGLCFPVIGFGLVSSVV</sequence>
<name>A0A2P2JEM5_RHIMU</name>
<protein>
    <submittedName>
        <fullName evidence="1">Uncharacterized protein</fullName>
    </submittedName>
</protein>